<organism evidence="2 3">
    <name type="scientific">Allostreptomyces psammosilenae</name>
    <dbReference type="NCBI Taxonomy" id="1892865"/>
    <lineage>
        <taxon>Bacteria</taxon>
        <taxon>Bacillati</taxon>
        <taxon>Actinomycetota</taxon>
        <taxon>Actinomycetes</taxon>
        <taxon>Kitasatosporales</taxon>
        <taxon>Streptomycetaceae</taxon>
        <taxon>Allostreptomyces</taxon>
    </lineage>
</organism>
<protein>
    <recommendedName>
        <fullName evidence="4">PRC-barrel domain containing protein</fullName>
    </recommendedName>
</protein>
<dbReference type="SUPFAM" id="SSF50346">
    <property type="entry name" value="PRC-barrel domain"/>
    <property type="match status" value="1"/>
</dbReference>
<accession>A0A852ZUP7</accession>
<dbReference type="InterPro" id="IPR011033">
    <property type="entry name" value="PRC_barrel-like_sf"/>
</dbReference>
<feature type="region of interest" description="Disordered" evidence="1">
    <location>
        <begin position="93"/>
        <end position="128"/>
    </location>
</feature>
<dbReference type="GO" id="GO:0019684">
    <property type="term" value="P:photosynthesis, light reaction"/>
    <property type="evidence" value="ECO:0007669"/>
    <property type="project" value="InterPro"/>
</dbReference>
<reference evidence="2 3" key="1">
    <citation type="submission" date="2020-07" db="EMBL/GenBank/DDBJ databases">
        <title>Sequencing the genomes of 1000 actinobacteria strains.</title>
        <authorList>
            <person name="Klenk H.-P."/>
        </authorList>
    </citation>
    <scope>NUCLEOTIDE SEQUENCE [LARGE SCALE GENOMIC DNA]</scope>
    <source>
        <strain evidence="2 3">DSM 42178</strain>
    </source>
</reference>
<keyword evidence="3" id="KW-1185">Reference proteome</keyword>
<dbReference type="RefSeq" id="WP_179814641.1">
    <property type="nucleotide sequence ID" value="NZ_JACBZD010000001.1"/>
</dbReference>
<dbReference type="EMBL" id="JACBZD010000001">
    <property type="protein sequence ID" value="NYI05999.1"/>
    <property type="molecule type" value="Genomic_DNA"/>
</dbReference>
<dbReference type="GO" id="GO:0030077">
    <property type="term" value="C:plasma membrane light-harvesting complex"/>
    <property type="evidence" value="ECO:0007669"/>
    <property type="project" value="InterPro"/>
</dbReference>
<dbReference type="Proteomes" id="UP000567795">
    <property type="component" value="Unassembled WGS sequence"/>
</dbReference>
<evidence type="ECO:0000313" key="3">
    <source>
        <dbReference type="Proteomes" id="UP000567795"/>
    </source>
</evidence>
<dbReference type="InterPro" id="IPR014747">
    <property type="entry name" value="Bac_photo_RC_H_C"/>
</dbReference>
<name>A0A852ZUP7_9ACTN</name>
<dbReference type="AlphaFoldDB" id="A0A852ZUP7"/>
<evidence type="ECO:0008006" key="4">
    <source>
        <dbReference type="Google" id="ProtNLM"/>
    </source>
</evidence>
<gene>
    <name evidence="2" type="ORF">FHU37_002942</name>
</gene>
<sequence>MSDHAWSYGPDSQHLPGTDLTGFRVEALDGRIGRIDEASEEVDPAHVVVDTRRWIFGHQVVLPSECIERVDADDRRVYVGWTKAEVRHAPQFVPGGYEDDAPSRSEIGRYYDSGGTGGLDAPGRPGPY</sequence>
<dbReference type="Gene3D" id="3.90.50.10">
    <property type="entry name" value="Photosynthetic Reaction Center, subunit H, domain 2"/>
    <property type="match status" value="1"/>
</dbReference>
<proteinExistence type="predicted"/>
<comment type="caution">
    <text evidence="2">The sequence shown here is derived from an EMBL/GenBank/DDBJ whole genome shotgun (WGS) entry which is preliminary data.</text>
</comment>
<evidence type="ECO:0000313" key="2">
    <source>
        <dbReference type="EMBL" id="NYI05999.1"/>
    </source>
</evidence>
<evidence type="ECO:0000256" key="1">
    <source>
        <dbReference type="SAM" id="MobiDB-lite"/>
    </source>
</evidence>